<organism evidence="2 3">
    <name type="scientific">Gloeothece citriformis (strain PCC 7424)</name>
    <name type="common">Cyanothece sp. (strain PCC 7424)</name>
    <dbReference type="NCBI Taxonomy" id="65393"/>
    <lineage>
        <taxon>Bacteria</taxon>
        <taxon>Bacillati</taxon>
        <taxon>Cyanobacteriota</taxon>
        <taxon>Cyanophyceae</taxon>
        <taxon>Oscillatoriophycideae</taxon>
        <taxon>Chroococcales</taxon>
        <taxon>Aphanothecaceae</taxon>
        <taxon>Gloeothece</taxon>
        <taxon>Gloeothece citriformis</taxon>
    </lineage>
</organism>
<dbReference type="KEGG" id="cyc:PCC7424_2887"/>
<feature type="transmembrane region" description="Helical" evidence="1">
    <location>
        <begin position="132"/>
        <end position="150"/>
    </location>
</feature>
<dbReference type="RefSeq" id="WP_015954892.1">
    <property type="nucleotide sequence ID" value="NC_011729.1"/>
</dbReference>
<name>B7K8U4_GLOC7</name>
<dbReference type="STRING" id="65393.PCC7424_2887"/>
<sequence>MRLFNRTEPIIRRKQQALDYQDLEGLLRINLKISNQTLLSLFYTRIDQVFVLWGVISAVIFLTAQFTPMSWVTQAIFWSILTGLGIITMMVLAHFWVRVERLEWILYGWGFLMGLGVILTDCGIFLGWSQILLHLSHLWLGLSAVGYLCTGIGMKSRAFLISSLIHILGIGILPYVMGWQFLTTGLVLFINLIFLAETQWDMGCLTEEYALLTVEQQHFNQEQHRIRQLS</sequence>
<dbReference type="OrthoDB" id="422905at2"/>
<accession>B7K8U4</accession>
<keyword evidence="1" id="KW-0812">Transmembrane</keyword>
<dbReference type="AlphaFoldDB" id="B7K8U4"/>
<dbReference type="eggNOG" id="ENOG502ZARE">
    <property type="taxonomic scope" value="Bacteria"/>
</dbReference>
<protein>
    <submittedName>
        <fullName evidence="2">Uncharacterized protein</fullName>
    </submittedName>
</protein>
<feature type="transmembrane region" description="Helical" evidence="1">
    <location>
        <begin position="104"/>
        <end position="126"/>
    </location>
</feature>
<evidence type="ECO:0000256" key="1">
    <source>
        <dbReference type="SAM" id="Phobius"/>
    </source>
</evidence>
<keyword evidence="3" id="KW-1185">Reference proteome</keyword>
<feature type="transmembrane region" description="Helical" evidence="1">
    <location>
        <begin position="157"/>
        <end position="173"/>
    </location>
</feature>
<keyword evidence="1" id="KW-1133">Transmembrane helix</keyword>
<gene>
    <name evidence="2" type="ordered locus">PCC7424_2887</name>
</gene>
<feature type="transmembrane region" description="Helical" evidence="1">
    <location>
        <begin position="49"/>
        <end position="69"/>
    </location>
</feature>
<dbReference type="HOGENOM" id="CLU_1203728_0_0_3"/>
<proteinExistence type="predicted"/>
<evidence type="ECO:0000313" key="3">
    <source>
        <dbReference type="Proteomes" id="UP000002384"/>
    </source>
</evidence>
<evidence type="ECO:0000313" key="2">
    <source>
        <dbReference type="EMBL" id="ACK71292.1"/>
    </source>
</evidence>
<keyword evidence="1" id="KW-0472">Membrane</keyword>
<feature type="transmembrane region" description="Helical" evidence="1">
    <location>
        <begin position="75"/>
        <end position="97"/>
    </location>
</feature>
<dbReference type="Proteomes" id="UP000002384">
    <property type="component" value="Chromosome"/>
</dbReference>
<reference evidence="3" key="1">
    <citation type="journal article" date="2011" name="MBio">
        <title>Novel metabolic attributes of the genus Cyanothece, comprising a group of unicellular nitrogen-fixing Cyanobacteria.</title>
        <authorList>
            <person name="Bandyopadhyay A."/>
            <person name="Elvitigala T."/>
            <person name="Welsh E."/>
            <person name="Stockel J."/>
            <person name="Liberton M."/>
            <person name="Min H."/>
            <person name="Sherman L.A."/>
            <person name="Pakrasi H.B."/>
        </authorList>
    </citation>
    <scope>NUCLEOTIDE SEQUENCE [LARGE SCALE GENOMIC DNA]</scope>
    <source>
        <strain evidence="3">PCC 7424</strain>
    </source>
</reference>
<dbReference type="EMBL" id="CP001291">
    <property type="protein sequence ID" value="ACK71292.1"/>
    <property type="molecule type" value="Genomic_DNA"/>
</dbReference>